<dbReference type="AlphaFoldDB" id="A0A1Y2INW2"/>
<dbReference type="STRING" id="1353009.A0A1Y2INW2"/>
<feature type="domain" description="DUF6534" evidence="2">
    <location>
        <begin position="174"/>
        <end position="260"/>
    </location>
</feature>
<keyword evidence="1" id="KW-0812">Transmembrane</keyword>
<proteinExistence type="predicted"/>
<evidence type="ECO:0000259" key="2">
    <source>
        <dbReference type="Pfam" id="PF20152"/>
    </source>
</evidence>
<accession>A0A1Y2INW2</accession>
<dbReference type="EMBL" id="KZ084106">
    <property type="protein sequence ID" value="OSD02314.1"/>
    <property type="molecule type" value="Genomic_DNA"/>
</dbReference>
<feature type="transmembrane region" description="Helical" evidence="1">
    <location>
        <begin position="54"/>
        <end position="75"/>
    </location>
</feature>
<dbReference type="PANTHER" id="PTHR40465">
    <property type="entry name" value="CHROMOSOME 1, WHOLE GENOME SHOTGUN SEQUENCE"/>
    <property type="match status" value="1"/>
</dbReference>
<sequence length="333" mass="37179">MAEALLNEFLDALLESWACQLIGFTVATTIYGITVLQTYLYFERYGSDKVYIKLTVAALFLLDTLATLLVAHSLYTEFILRFRNPIENLHLTWSFSLENGIATVIVIIVQCYFAHCLWRFSNKNRWLIGGIVFFALSSFALGIQTTVHIFQNSFGTVLSARETLIIGGLVQGLAAMCDVLITGGLCYYLQKGRSGIKVTDRLVDRLMKYAIQRGALTTLIQILFLVTNVALPGHQYWIPFHLVVSKLYVNSVLATLNVRTTLASGANDVELYQTSIMFNNDRQTAIEGSLSAAGTESRTLPEPVNHSLSTLKEVTPEDLYDERLSTKPRLLSV</sequence>
<dbReference type="Proteomes" id="UP000193067">
    <property type="component" value="Unassembled WGS sequence"/>
</dbReference>
<feature type="transmembrane region" description="Helical" evidence="1">
    <location>
        <begin position="126"/>
        <end position="144"/>
    </location>
</feature>
<keyword evidence="4" id="KW-1185">Reference proteome</keyword>
<feature type="transmembrane region" description="Helical" evidence="1">
    <location>
        <begin position="164"/>
        <end position="189"/>
    </location>
</feature>
<protein>
    <recommendedName>
        <fullName evidence="2">DUF6534 domain-containing protein</fullName>
    </recommendedName>
</protein>
<feature type="transmembrane region" description="Helical" evidence="1">
    <location>
        <begin position="236"/>
        <end position="256"/>
    </location>
</feature>
<evidence type="ECO:0000313" key="4">
    <source>
        <dbReference type="Proteomes" id="UP000193067"/>
    </source>
</evidence>
<keyword evidence="1" id="KW-0472">Membrane</keyword>
<dbReference type="PANTHER" id="PTHR40465:SF1">
    <property type="entry name" value="DUF6534 DOMAIN-CONTAINING PROTEIN"/>
    <property type="match status" value="1"/>
</dbReference>
<dbReference type="InterPro" id="IPR045339">
    <property type="entry name" value="DUF6534"/>
</dbReference>
<feature type="transmembrane region" description="Helical" evidence="1">
    <location>
        <begin position="95"/>
        <end position="114"/>
    </location>
</feature>
<organism evidence="3 4">
    <name type="scientific">Trametes coccinea (strain BRFM310)</name>
    <name type="common">Pycnoporus coccineus</name>
    <dbReference type="NCBI Taxonomy" id="1353009"/>
    <lineage>
        <taxon>Eukaryota</taxon>
        <taxon>Fungi</taxon>
        <taxon>Dikarya</taxon>
        <taxon>Basidiomycota</taxon>
        <taxon>Agaricomycotina</taxon>
        <taxon>Agaricomycetes</taxon>
        <taxon>Polyporales</taxon>
        <taxon>Polyporaceae</taxon>
        <taxon>Trametes</taxon>
    </lineage>
</organism>
<keyword evidence="1" id="KW-1133">Transmembrane helix</keyword>
<evidence type="ECO:0000313" key="3">
    <source>
        <dbReference type="EMBL" id="OSD02314.1"/>
    </source>
</evidence>
<dbReference type="OrthoDB" id="2755157at2759"/>
<feature type="transmembrane region" description="Helical" evidence="1">
    <location>
        <begin position="20"/>
        <end position="42"/>
    </location>
</feature>
<name>A0A1Y2INW2_TRAC3</name>
<evidence type="ECO:0000256" key="1">
    <source>
        <dbReference type="SAM" id="Phobius"/>
    </source>
</evidence>
<reference evidence="3 4" key="1">
    <citation type="journal article" date="2015" name="Biotechnol. Biofuels">
        <title>Enhanced degradation of softwood versus hardwood by the white-rot fungus Pycnoporus coccineus.</title>
        <authorList>
            <person name="Couturier M."/>
            <person name="Navarro D."/>
            <person name="Chevret D."/>
            <person name="Henrissat B."/>
            <person name="Piumi F."/>
            <person name="Ruiz-Duenas F.J."/>
            <person name="Martinez A.T."/>
            <person name="Grigoriev I.V."/>
            <person name="Riley R."/>
            <person name="Lipzen A."/>
            <person name="Berrin J.G."/>
            <person name="Master E.R."/>
            <person name="Rosso M.N."/>
        </authorList>
    </citation>
    <scope>NUCLEOTIDE SEQUENCE [LARGE SCALE GENOMIC DNA]</scope>
    <source>
        <strain evidence="3 4">BRFM310</strain>
    </source>
</reference>
<gene>
    <name evidence="3" type="ORF">PYCCODRAFT_1435649</name>
</gene>
<dbReference type="Pfam" id="PF20152">
    <property type="entry name" value="DUF6534"/>
    <property type="match status" value="1"/>
</dbReference>
<feature type="transmembrane region" description="Helical" evidence="1">
    <location>
        <begin position="210"/>
        <end position="230"/>
    </location>
</feature>